<accession>A0A316VF84</accession>
<dbReference type="GO" id="GO:0008170">
    <property type="term" value="F:N-methyltransferase activity"/>
    <property type="evidence" value="ECO:0007669"/>
    <property type="project" value="InterPro"/>
</dbReference>
<keyword evidence="1" id="KW-0680">Restriction system</keyword>
<dbReference type="RefSeq" id="XP_025356544.1">
    <property type="nucleotide sequence ID" value="XM_025500431.1"/>
</dbReference>
<evidence type="ECO:0000256" key="1">
    <source>
        <dbReference type="ARBA" id="ARBA00022747"/>
    </source>
</evidence>
<feature type="domain" description="DNA methylase adenine-specific" evidence="2">
    <location>
        <begin position="182"/>
        <end position="321"/>
    </location>
</feature>
<gene>
    <name evidence="3" type="ORF">FA14DRAFT_172802</name>
</gene>
<dbReference type="EMBL" id="KZ819603">
    <property type="protein sequence ID" value="PWN36242.1"/>
    <property type="molecule type" value="Genomic_DNA"/>
</dbReference>
<dbReference type="GO" id="GO:0005739">
    <property type="term" value="C:mitochondrion"/>
    <property type="evidence" value="ECO:0007669"/>
    <property type="project" value="TreeGrafter"/>
</dbReference>
<dbReference type="PANTHER" id="PTHR18895">
    <property type="entry name" value="HEMK METHYLTRANSFERASE"/>
    <property type="match status" value="1"/>
</dbReference>
<organism evidence="3 4">
    <name type="scientific">Meira miltonrushii</name>
    <dbReference type="NCBI Taxonomy" id="1280837"/>
    <lineage>
        <taxon>Eukaryota</taxon>
        <taxon>Fungi</taxon>
        <taxon>Dikarya</taxon>
        <taxon>Basidiomycota</taxon>
        <taxon>Ustilaginomycotina</taxon>
        <taxon>Exobasidiomycetes</taxon>
        <taxon>Exobasidiales</taxon>
        <taxon>Brachybasidiaceae</taxon>
        <taxon>Meira</taxon>
    </lineage>
</organism>
<name>A0A316VF84_9BASI</name>
<dbReference type="PROSITE" id="PS00092">
    <property type="entry name" value="N6_MTASE"/>
    <property type="match status" value="1"/>
</dbReference>
<dbReference type="GO" id="GO:0032259">
    <property type="term" value="P:methylation"/>
    <property type="evidence" value="ECO:0007669"/>
    <property type="project" value="UniProtKB-KW"/>
</dbReference>
<dbReference type="InterPro" id="IPR002052">
    <property type="entry name" value="DNA_methylase_N6_adenine_CS"/>
</dbReference>
<sequence length="393" mass="44872">MNIGKIANNGSSLFQSIIPRPIWNTRSQINFSRAFSQTEKRSKADAIQKQRLGKVLKNLVEFHKSQVAINQESRAIALREAEEQAFREYNWLMEEVKLDTTKKYETRKTEKVIELAQRLSNGEPLSYVLGNQPFGPLLIKCMPPTLIPRPETEALTEYIFEQLRDAFREHIHRQEGQMRPLRILDLCTGSGCISLLIRHRLLELISKETSSQSQSPAFQILGVDIADSALQLARKNLALYDTDADHGDLVSQYGHLVPVSFERGDMLDESKFCDFIAQHGPFDVVLCNPPYIPAKEWKELDASVREWEDRLALVGHPDNESDGLLFYRRLAQSIEIHELLALSKNGQLPLVAMEVGHDQAEKVREIFAGQKKVPQLEIWTDLFDKQRAVIAKM</sequence>
<dbReference type="InParanoid" id="A0A316VF84"/>
<dbReference type="SUPFAM" id="SSF53335">
    <property type="entry name" value="S-adenosyl-L-methionine-dependent methyltransferases"/>
    <property type="match status" value="1"/>
</dbReference>
<evidence type="ECO:0000313" key="3">
    <source>
        <dbReference type="EMBL" id="PWN36242.1"/>
    </source>
</evidence>
<dbReference type="InterPro" id="IPR050320">
    <property type="entry name" value="N5-glutamine_MTase"/>
</dbReference>
<dbReference type="Pfam" id="PF02384">
    <property type="entry name" value="N6_Mtase"/>
    <property type="match status" value="1"/>
</dbReference>
<dbReference type="STRING" id="1280837.A0A316VF84"/>
<keyword evidence="4" id="KW-1185">Reference proteome</keyword>
<dbReference type="GO" id="GO:0009307">
    <property type="term" value="P:DNA restriction-modification system"/>
    <property type="evidence" value="ECO:0007669"/>
    <property type="project" value="UniProtKB-KW"/>
</dbReference>
<dbReference type="OrthoDB" id="269872at2759"/>
<dbReference type="PANTHER" id="PTHR18895:SF74">
    <property type="entry name" value="MTRF1L RELEASE FACTOR GLUTAMINE METHYLTRANSFERASE"/>
    <property type="match status" value="1"/>
</dbReference>
<dbReference type="FunCoup" id="A0A316VF84">
    <property type="interactions" value="6"/>
</dbReference>
<evidence type="ECO:0000259" key="2">
    <source>
        <dbReference type="Pfam" id="PF02384"/>
    </source>
</evidence>
<dbReference type="InterPro" id="IPR003356">
    <property type="entry name" value="DNA_methylase_A-5"/>
</dbReference>
<dbReference type="InterPro" id="IPR029063">
    <property type="entry name" value="SAM-dependent_MTases_sf"/>
</dbReference>
<proteinExistence type="predicted"/>
<keyword evidence="3" id="KW-0489">Methyltransferase</keyword>
<dbReference type="CDD" id="cd02440">
    <property type="entry name" value="AdoMet_MTases"/>
    <property type="match status" value="1"/>
</dbReference>
<dbReference type="AlphaFoldDB" id="A0A316VF84"/>
<dbReference type="Gene3D" id="3.40.50.150">
    <property type="entry name" value="Vaccinia Virus protein VP39"/>
    <property type="match status" value="1"/>
</dbReference>
<dbReference type="GeneID" id="37022212"/>
<protein>
    <submittedName>
        <fullName evidence="3">S-adenosyl-L-methionine-dependent methyltransferase</fullName>
    </submittedName>
</protein>
<keyword evidence="3" id="KW-0808">Transferase</keyword>
<evidence type="ECO:0000313" key="4">
    <source>
        <dbReference type="Proteomes" id="UP000245771"/>
    </source>
</evidence>
<dbReference type="GO" id="GO:0003677">
    <property type="term" value="F:DNA binding"/>
    <property type="evidence" value="ECO:0007669"/>
    <property type="project" value="InterPro"/>
</dbReference>
<reference evidence="3 4" key="1">
    <citation type="journal article" date="2018" name="Mol. Biol. Evol.">
        <title>Broad Genomic Sampling Reveals a Smut Pathogenic Ancestry of the Fungal Clade Ustilaginomycotina.</title>
        <authorList>
            <person name="Kijpornyongpan T."/>
            <person name="Mondo S.J."/>
            <person name="Barry K."/>
            <person name="Sandor L."/>
            <person name="Lee J."/>
            <person name="Lipzen A."/>
            <person name="Pangilinan J."/>
            <person name="LaButti K."/>
            <person name="Hainaut M."/>
            <person name="Henrissat B."/>
            <person name="Grigoriev I.V."/>
            <person name="Spatafora J.W."/>
            <person name="Aime M.C."/>
        </authorList>
    </citation>
    <scope>NUCLEOTIDE SEQUENCE [LARGE SCALE GENOMIC DNA]</scope>
    <source>
        <strain evidence="3 4">MCA 3882</strain>
    </source>
</reference>
<dbReference type="Proteomes" id="UP000245771">
    <property type="component" value="Unassembled WGS sequence"/>
</dbReference>